<keyword evidence="15" id="KW-1185">Reference proteome</keyword>
<evidence type="ECO:0000256" key="9">
    <source>
        <dbReference type="ARBA" id="ARBA00022963"/>
    </source>
</evidence>
<evidence type="ECO:0000259" key="13">
    <source>
        <dbReference type="PROSITE" id="PS50035"/>
    </source>
</evidence>
<organism evidence="14 15">
    <name type="scientific">Flavimaribacter sediminis</name>
    <dbReference type="NCBI Taxonomy" id="2865987"/>
    <lineage>
        <taxon>Bacteria</taxon>
        <taxon>Pseudomonadati</taxon>
        <taxon>Pseudomonadota</taxon>
        <taxon>Alphaproteobacteria</taxon>
        <taxon>Hyphomicrobiales</taxon>
        <taxon>Rhizobiaceae</taxon>
        <taxon>Flavimaribacter</taxon>
    </lineage>
</organism>
<keyword evidence="8" id="KW-0378">Hydrolase</keyword>
<sequence>MADSKDDLDVLRRKVAALAAAEGAKPEKLVKEATSAQIIGDPALGPSLESAFGQVSESAQLEAVIRWSRPVFWVTNDAVDDRSVDANGPGMPGLMEALNEPTNRSDLERALPSIGRIEIADNANFEWAGTGWVIDFDGASDIVVTNAHVAKLFAKRGQAGFVFKPGIPNFNLPQSAKIDFREELGGSIAREFPVTEIIWISQTSQLDVAFLRVSRNAGTDRLSGPLPLTTDAQTGAVVAVIGYPGDDSRSYDARRFKQVFGTEFGIKRLALGRVTDPEHASITHDCSTLPGNSGSIVWDLEKKKAIGLHYAGAMFKNNYAVPSGELEKLARQRPWQGEAPRAPMSADTARPPMTVGQGGASVAAPSVSGDGAITLTVPLQITVKLGAATAPQTVVGDAPIRTDKQSAEAAANAIRVYLASYPDDNRILQVNAGFLFKDGQLSDDYGVIIGLRPGASLDLAAYGLQPIVDGVEVVAEFADPEAVAEEVLGYSVEAFTDRRARYSRDLGDPQFNLDPVSGRIRMTLHVSPECGWPVLKQFLAIDDYEQLTIGMYHMTAPHVVEAIEDIARRRRSRITLTLDRQRGDKAENPDDTSGEKKKDDIPERDTIKSLKTTMEKRFKWAKAALGANSLFAQAYHIKVAVWTDRLRGNKRADKAFWLSSGNWQSTNQANIDKPFENLTWRDVRDFNREWHAVVWREDLAATFRRHLEQDYEDCEAALLTESETVGATPDVLVPEAVAERPPEPTRFQVFAPLELDEEMTVQPLLTPDNYPEVVLELVESARERLLIENQSFNLWSKIDNTPEHFLAIARAIREKQQAGLDVRIIFRNLFGSEKTTLRRLKEFGMRTDADHIRYFDTCHTKGMIVDDHSVMLGSQNFTAGGTGPNRDASLVIRNARANAYFASLFEYDWSELARNRWRGEAAFGSVRFVTPGAESATPAGYRRISLAEYLGES</sequence>
<accession>A0AAE2ZPU3</accession>
<dbReference type="GO" id="GO:0016891">
    <property type="term" value="F:RNA endonuclease activity producing 5'-phosphomonoesters, hydrolytic mechanism"/>
    <property type="evidence" value="ECO:0007669"/>
    <property type="project" value="TreeGrafter"/>
</dbReference>
<gene>
    <name evidence="14" type="ORF">K1W69_25295</name>
</gene>
<dbReference type="CDD" id="cd00138">
    <property type="entry name" value="PLDc_SF"/>
    <property type="match status" value="1"/>
</dbReference>
<feature type="domain" description="PLD phosphodiesterase" evidence="13">
    <location>
        <begin position="854"/>
        <end position="881"/>
    </location>
</feature>
<evidence type="ECO:0000256" key="3">
    <source>
        <dbReference type="ARBA" id="ARBA00004613"/>
    </source>
</evidence>
<reference evidence="14" key="1">
    <citation type="submission" date="2021-08" db="EMBL/GenBank/DDBJ databases">
        <title>Hoeflea bacterium WL0058 sp. nov., isolated from the sediment.</title>
        <authorList>
            <person name="Wang L."/>
            <person name="Zhang D."/>
        </authorList>
    </citation>
    <scope>NUCLEOTIDE SEQUENCE</scope>
    <source>
        <strain evidence="14">WL0058</strain>
    </source>
</reference>
<name>A0AAE2ZPU3_9HYPH</name>
<evidence type="ECO:0000256" key="1">
    <source>
        <dbReference type="ARBA" id="ARBA00000798"/>
    </source>
</evidence>
<keyword evidence="10" id="KW-0443">Lipid metabolism</keyword>
<comment type="subcellular location">
    <subcellularLocation>
        <location evidence="3">Secreted</location>
    </subcellularLocation>
</comment>
<dbReference type="InterPro" id="IPR001736">
    <property type="entry name" value="PLipase_D/transphosphatidylase"/>
</dbReference>
<dbReference type="Gene3D" id="2.40.10.10">
    <property type="entry name" value="Trypsin-like serine proteases"/>
    <property type="match status" value="2"/>
</dbReference>
<dbReference type="EMBL" id="JAICBX010000006">
    <property type="protein sequence ID" value="MBW8640533.1"/>
    <property type="molecule type" value="Genomic_DNA"/>
</dbReference>
<comment type="caution">
    <text evidence="14">The sequence shown here is derived from an EMBL/GenBank/DDBJ whole genome shotgun (WGS) entry which is preliminary data.</text>
</comment>
<feature type="region of interest" description="Disordered" evidence="12">
    <location>
        <begin position="577"/>
        <end position="606"/>
    </location>
</feature>
<dbReference type="InterPro" id="IPR009003">
    <property type="entry name" value="Peptidase_S1_PA"/>
</dbReference>
<dbReference type="Pfam" id="PF13091">
    <property type="entry name" value="PLDc_2"/>
    <property type="match status" value="1"/>
</dbReference>
<dbReference type="InterPro" id="IPR043504">
    <property type="entry name" value="Peptidase_S1_PA_chymotrypsin"/>
</dbReference>
<evidence type="ECO:0000256" key="4">
    <source>
        <dbReference type="ARBA" id="ARBA00008664"/>
    </source>
</evidence>
<comment type="function">
    <text evidence="2">Could be a virulence factor.</text>
</comment>
<dbReference type="GO" id="GO:0005576">
    <property type="term" value="C:extracellular region"/>
    <property type="evidence" value="ECO:0007669"/>
    <property type="project" value="UniProtKB-SubCell"/>
</dbReference>
<protein>
    <recommendedName>
        <fullName evidence="6">Phospholipase D</fullName>
        <ecNumber evidence="5">3.1.4.4</ecNumber>
    </recommendedName>
    <alternativeName>
        <fullName evidence="11">Choline phosphatase</fullName>
    </alternativeName>
</protein>
<dbReference type="AlphaFoldDB" id="A0AAE2ZPU3"/>
<evidence type="ECO:0000256" key="11">
    <source>
        <dbReference type="ARBA" id="ARBA00029594"/>
    </source>
</evidence>
<dbReference type="CDD" id="cd09128">
    <property type="entry name" value="PLDc_unchar1_2"/>
    <property type="match status" value="1"/>
</dbReference>
<proteinExistence type="inferred from homology"/>
<dbReference type="InterPro" id="IPR051406">
    <property type="entry name" value="PLD_domain"/>
</dbReference>
<dbReference type="Proteomes" id="UP001196509">
    <property type="component" value="Unassembled WGS sequence"/>
</dbReference>
<dbReference type="EC" id="3.1.4.4" evidence="5"/>
<evidence type="ECO:0000256" key="7">
    <source>
        <dbReference type="ARBA" id="ARBA00022525"/>
    </source>
</evidence>
<dbReference type="Gene3D" id="3.30.870.10">
    <property type="entry name" value="Endonuclease Chain A"/>
    <property type="match status" value="2"/>
</dbReference>
<keyword evidence="7" id="KW-0964">Secreted</keyword>
<evidence type="ECO:0000256" key="10">
    <source>
        <dbReference type="ARBA" id="ARBA00023098"/>
    </source>
</evidence>
<dbReference type="InterPro" id="IPR025202">
    <property type="entry name" value="PLD-like_dom"/>
</dbReference>
<dbReference type="Pfam" id="PF13365">
    <property type="entry name" value="Trypsin_2"/>
    <property type="match status" value="1"/>
</dbReference>
<dbReference type="GO" id="GO:0004630">
    <property type="term" value="F:phospholipase D activity"/>
    <property type="evidence" value="ECO:0007669"/>
    <property type="project" value="UniProtKB-EC"/>
</dbReference>
<dbReference type="SUPFAM" id="SSF50494">
    <property type="entry name" value="Trypsin-like serine proteases"/>
    <property type="match status" value="1"/>
</dbReference>
<comment type="catalytic activity">
    <reaction evidence="1">
        <text>a 1,2-diacyl-sn-glycero-3-phosphocholine + H2O = a 1,2-diacyl-sn-glycero-3-phosphate + choline + H(+)</text>
        <dbReference type="Rhea" id="RHEA:14445"/>
        <dbReference type="ChEBI" id="CHEBI:15354"/>
        <dbReference type="ChEBI" id="CHEBI:15377"/>
        <dbReference type="ChEBI" id="CHEBI:15378"/>
        <dbReference type="ChEBI" id="CHEBI:57643"/>
        <dbReference type="ChEBI" id="CHEBI:58608"/>
        <dbReference type="EC" id="3.1.4.4"/>
    </reaction>
</comment>
<dbReference type="PROSITE" id="PS50035">
    <property type="entry name" value="PLD"/>
    <property type="match status" value="1"/>
</dbReference>
<dbReference type="GO" id="GO:0016042">
    <property type="term" value="P:lipid catabolic process"/>
    <property type="evidence" value="ECO:0007669"/>
    <property type="project" value="UniProtKB-KW"/>
</dbReference>
<evidence type="ECO:0000256" key="8">
    <source>
        <dbReference type="ARBA" id="ARBA00022801"/>
    </source>
</evidence>
<keyword evidence="9" id="KW-0442">Lipid degradation</keyword>
<evidence type="ECO:0000256" key="12">
    <source>
        <dbReference type="SAM" id="MobiDB-lite"/>
    </source>
</evidence>
<evidence type="ECO:0000256" key="5">
    <source>
        <dbReference type="ARBA" id="ARBA00012027"/>
    </source>
</evidence>
<evidence type="ECO:0000313" key="15">
    <source>
        <dbReference type="Proteomes" id="UP001196509"/>
    </source>
</evidence>
<dbReference type="PANTHER" id="PTHR43856">
    <property type="entry name" value="CARDIOLIPIN HYDROLASE"/>
    <property type="match status" value="1"/>
</dbReference>
<dbReference type="RefSeq" id="WP_220231252.1">
    <property type="nucleotide sequence ID" value="NZ_JAICBX010000006.1"/>
</dbReference>
<feature type="compositionally biased region" description="Basic and acidic residues" evidence="12">
    <location>
        <begin position="579"/>
        <end position="606"/>
    </location>
</feature>
<comment type="similarity">
    <text evidence="4">Belongs to the phospholipase D family.</text>
</comment>
<dbReference type="GO" id="GO:0006793">
    <property type="term" value="P:phosphorus metabolic process"/>
    <property type="evidence" value="ECO:0007669"/>
    <property type="project" value="UniProtKB-ARBA"/>
</dbReference>
<evidence type="ECO:0000256" key="6">
    <source>
        <dbReference type="ARBA" id="ARBA00018392"/>
    </source>
</evidence>
<dbReference type="SUPFAM" id="SSF56024">
    <property type="entry name" value="Phospholipase D/nuclease"/>
    <property type="match status" value="1"/>
</dbReference>
<evidence type="ECO:0000256" key="2">
    <source>
        <dbReference type="ARBA" id="ARBA00003145"/>
    </source>
</evidence>
<evidence type="ECO:0000313" key="14">
    <source>
        <dbReference type="EMBL" id="MBW8640533.1"/>
    </source>
</evidence>
<dbReference type="PANTHER" id="PTHR43856:SF1">
    <property type="entry name" value="MITOCHONDRIAL CARDIOLIPIN HYDROLASE"/>
    <property type="match status" value="1"/>
</dbReference>